<proteinExistence type="predicted"/>
<organism evidence="4 5">
    <name type="scientific">Pontibacillus litoralis JSM 072002</name>
    <dbReference type="NCBI Taxonomy" id="1385512"/>
    <lineage>
        <taxon>Bacteria</taxon>
        <taxon>Bacillati</taxon>
        <taxon>Bacillota</taxon>
        <taxon>Bacilli</taxon>
        <taxon>Bacillales</taxon>
        <taxon>Bacillaceae</taxon>
        <taxon>Pontibacillus</taxon>
    </lineage>
</organism>
<dbReference type="CDD" id="cd02038">
    <property type="entry name" value="FlhG-like"/>
    <property type="match status" value="1"/>
</dbReference>
<keyword evidence="2" id="KW-0067">ATP-binding</keyword>
<dbReference type="Gene3D" id="3.40.50.300">
    <property type="entry name" value="P-loop containing nucleotide triphosphate hydrolases"/>
    <property type="match status" value="1"/>
</dbReference>
<evidence type="ECO:0000259" key="3">
    <source>
        <dbReference type="Pfam" id="PF13614"/>
    </source>
</evidence>
<dbReference type="PIRSF" id="PIRSF003092">
    <property type="entry name" value="MinD"/>
    <property type="match status" value="1"/>
</dbReference>
<dbReference type="RefSeq" id="WP_036831944.1">
    <property type="nucleotide sequence ID" value="NZ_AVPG01000002.1"/>
</dbReference>
<comment type="caution">
    <text evidence="4">The sequence shown here is derived from an EMBL/GenBank/DDBJ whole genome shotgun (WGS) entry which is preliminary data.</text>
</comment>
<keyword evidence="1" id="KW-0547">Nucleotide-binding</keyword>
<dbReference type="InterPro" id="IPR025501">
    <property type="entry name" value="MinD_FleN"/>
</dbReference>
<keyword evidence="5" id="KW-1185">Reference proteome</keyword>
<dbReference type="OrthoDB" id="9773088at2"/>
<evidence type="ECO:0000313" key="4">
    <source>
        <dbReference type="EMBL" id="KGX88429.1"/>
    </source>
</evidence>
<dbReference type="InterPro" id="IPR033875">
    <property type="entry name" value="FlhG"/>
</dbReference>
<dbReference type="eggNOG" id="COG0455">
    <property type="taxonomic scope" value="Bacteria"/>
</dbReference>
<name>A0A0A5G8P4_9BACI</name>
<dbReference type="SUPFAM" id="SSF52540">
    <property type="entry name" value="P-loop containing nucleoside triphosphate hydrolases"/>
    <property type="match status" value="1"/>
</dbReference>
<dbReference type="Proteomes" id="UP000030401">
    <property type="component" value="Unassembled WGS sequence"/>
</dbReference>
<evidence type="ECO:0000256" key="2">
    <source>
        <dbReference type="ARBA" id="ARBA00022840"/>
    </source>
</evidence>
<reference evidence="4 5" key="1">
    <citation type="submission" date="2013-08" db="EMBL/GenBank/DDBJ databases">
        <authorList>
            <person name="Huang J."/>
            <person name="Wang G."/>
        </authorList>
    </citation>
    <scope>NUCLEOTIDE SEQUENCE [LARGE SCALE GENOMIC DNA]</scope>
    <source>
        <strain evidence="4 5">JSM 072002</strain>
    </source>
</reference>
<dbReference type="STRING" id="1385512.N784_07120"/>
<dbReference type="PANTHER" id="PTHR43384">
    <property type="entry name" value="SEPTUM SITE-DETERMINING PROTEIN MIND HOMOLOG, CHLOROPLASTIC-RELATED"/>
    <property type="match status" value="1"/>
</dbReference>
<dbReference type="InterPro" id="IPR025669">
    <property type="entry name" value="AAA_dom"/>
</dbReference>
<sequence length="286" mass="32283">MKDQAHKLRQQFSRIQHHTEAKTIAVASGKGGVGKSNFVLNFALTLTEKSKKVLIFDLDIGMGNIDILLGLHPKKSIVDLFEENTAIHEIIEHSPYGLAYIAAGSGLASVFQLDDAKMEYFFHQLQLILNDYDYIFFDMGAGVTNHSLAFVLAADEAIIVTTPEPTAITDGYAMIKHIMRHPGSPPIYIVMNRVSSHKVGEQTMNRLQQVVSRFLYKQIYPLGLLPDDSIVSKAVIQQIPFTKYREHAKVSKRLRGIVSNYLGYIAPKQKEQRNFVTKLKQLIRER</sequence>
<evidence type="ECO:0000313" key="5">
    <source>
        <dbReference type="Proteomes" id="UP000030401"/>
    </source>
</evidence>
<dbReference type="Pfam" id="PF13614">
    <property type="entry name" value="AAA_31"/>
    <property type="match status" value="1"/>
</dbReference>
<dbReference type="GO" id="GO:0005524">
    <property type="term" value="F:ATP binding"/>
    <property type="evidence" value="ECO:0007669"/>
    <property type="project" value="UniProtKB-KW"/>
</dbReference>
<dbReference type="GO" id="GO:0009898">
    <property type="term" value="C:cytoplasmic side of plasma membrane"/>
    <property type="evidence" value="ECO:0007669"/>
    <property type="project" value="TreeGrafter"/>
</dbReference>
<dbReference type="GO" id="GO:0016887">
    <property type="term" value="F:ATP hydrolysis activity"/>
    <property type="evidence" value="ECO:0007669"/>
    <property type="project" value="TreeGrafter"/>
</dbReference>
<dbReference type="InterPro" id="IPR027417">
    <property type="entry name" value="P-loop_NTPase"/>
</dbReference>
<dbReference type="EMBL" id="AVPG01000002">
    <property type="protein sequence ID" value="KGX88429.1"/>
    <property type="molecule type" value="Genomic_DNA"/>
</dbReference>
<accession>A0A0A5G8P4</accession>
<feature type="domain" description="AAA" evidence="3">
    <location>
        <begin position="21"/>
        <end position="176"/>
    </location>
</feature>
<dbReference type="PANTHER" id="PTHR43384:SF4">
    <property type="entry name" value="CELLULOSE BIOSYNTHESIS PROTEIN BCSQ-RELATED"/>
    <property type="match status" value="1"/>
</dbReference>
<gene>
    <name evidence="4" type="ORF">N784_07120</name>
</gene>
<protein>
    <recommendedName>
        <fullName evidence="3">AAA domain-containing protein</fullName>
    </recommendedName>
</protein>
<dbReference type="InterPro" id="IPR050625">
    <property type="entry name" value="ParA/MinD_ATPase"/>
</dbReference>
<evidence type="ECO:0000256" key="1">
    <source>
        <dbReference type="ARBA" id="ARBA00022741"/>
    </source>
</evidence>
<dbReference type="AlphaFoldDB" id="A0A0A5G8P4"/>
<dbReference type="GO" id="GO:0051782">
    <property type="term" value="P:negative regulation of cell division"/>
    <property type="evidence" value="ECO:0007669"/>
    <property type="project" value="TreeGrafter"/>
</dbReference>
<dbReference type="GO" id="GO:0005829">
    <property type="term" value="C:cytosol"/>
    <property type="evidence" value="ECO:0007669"/>
    <property type="project" value="TreeGrafter"/>
</dbReference>